<dbReference type="EMBL" id="QWVT01000008">
    <property type="protein sequence ID" value="RID87915.1"/>
    <property type="molecule type" value="Genomic_DNA"/>
</dbReference>
<name>A0A398BCS9_9BACI</name>
<feature type="compositionally biased region" description="Basic and acidic residues" evidence="7">
    <location>
        <begin position="404"/>
        <end position="415"/>
    </location>
</feature>
<dbReference type="InterPro" id="IPR050696">
    <property type="entry name" value="FtsA/MreB"/>
</dbReference>
<keyword evidence="1 5" id="KW-1003">Cell membrane</keyword>
<keyword evidence="4 5" id="KW-0131">Cell cycle</keyword>
<comment type="function">
    <text evidence="5 6">Cell division protein that is involved in the assembly of the Z ring. May serve as a membrane anchor for the Z ring.</text>
</comment>
<dbReference type="Pfam" id="PF14450">
    <property type="entry name" value="FtsA"/>
    <property type="match status" value="1"/>
</dbReference>
<sequence length="427" mass="46817">MNSNDIFVSLDIGTSSVKVIIGEMVNDSLNIIGVGNVRSEGLRKGSIVDIDETVHSIKQAMEQAERMIGMQIRQVIVGISGNHVSLKPCHGVVAVASENREITNEDVSRVIDAAQVVSIPPEREIIDVIPKQFIVDGLDEINDPRGMIGVRLEMEGTIITGSKTILHNTLRCVERAGLEILDIVLQPLAAGAFALSKDEKSMGVVLIDMGGGSTTVGVFENGHLADTSVIPVGGEHITKDLSIGLRITTEDAEKVKIKHGHAFYDHASEEEIFSVPIIGTDQQQQFSQLEIADMIEARVEEIFNFVQDELKAMGVRDIPGGFVLTGGVANMQGVPELAQDVFQSRVRVAVPDYIGVRETQFTTAVGLIKFAYKNAKLQGKTMETTFGEPEYKEKRVQKQPHPKTKPEKQHEDKGPSRMKKFLGYFFE</sequence>
<dbReference type="CDD" id="cd24048">
    <property type="entry name" value="ASKHA_NBD_FtsA"/>
    <property type="match status" value="1"/>
</dbReference>
<evidence type="ECO:0000313" key="9">
    <source>
        <dbReference type="EMBL" id="RID87915.1"/>
    </source>
</evidence>
<protein>
    <recommendedName>
        <fullName evidence="5 6">Cell division protein FtsA</fullName>
    </recommendedName>
</protein>
<dbReference type="FunFam" id="3.30.1490.110:FF:000003">
    <property type="entry name" value="Cell division protein FtsA"/>
    <property type="match status" value="1"/>
</dbReference>
<dbReference type="Proteomes" id="UP000265816">
    <property type="component" value="Unassembled WGS sequence"/>
</dbReference>
<dbReference type="InterPro" id="IPR043129">
    <property type="entry name" value="ATPase_NBD"/>
</dbReference>
<dbReference type="SUPFAM" id="SSF53067">
    <property type="entry name" value="Actin-like ATPase domain"/>
    <property type="match status" value="2"/>
</dbReference>
<dbReference type="SMART" id="SM00842">
    <property type="entry name" value="FtsA"/>
    <property type="match status" value="1"/>
</dbReference>
<dbReference type="Pfam" id="PF02491">
    <property type="entry name" value="SHS2_FTSA"/>
    <property type="match status" value="1"/>
</dbReference>
<dbReference type="OrthoDB" id="9768127at2"/>
<dbReference type="GO" id="GO:0032153">
    <property type="term" value="C:cell division site"/>
    <property type="evidence" value="ECO:0007669"/>
    <property type="project" value="UniProtKB-UniRule"/>
</dbReference>
<dbReference type="PIRSF" id="PIRSF003101">
    <property type="entry name" value="FtsA"/>
    <property type="match status" value="1"/>
</dbReference>
<feature type="domain" description="SHS2" evidence="8">
    <location>
        <begin position="7"/>
        <end position="194"/>
    </location>
</feature>
<comment type="subunit">
    <text evidence="5">Self-interacts. Interacts with FtsZ.</text>
</comment>
<dbReference type="GO" id="GO:0043093">
    <property type="term" value="P:FtsZ-dependent cytokinesis"/>
    <property type="evidence" value="ECO:0007669"/>
    <property type="project" value="UniProtKB-UniRule"/>
</dbReference>
<evidence type="ECO:0000256" key="2">
    <source>
        <dbReference type="ARBA" id="ARBA00022618"/>
    </source>
</evidence>
<dbReference type="GO" id="GO:0009898">
    <property type="term" value="C:cytoplasmic side of plasma membrane"/>
    <property type="evidence" value="ECO:0007669"/>
    <property type="project" value="UniProtKB-UniRule"/>
</dbReference>
<dbReference type="AlphaFoldDB" id="A0A398BCS9"/>
<organism evidence="9 10">
    <name type="scientific">Mesobacillus zeae</name>
    <dbReference type="NCBI Taxonomy" id="1917180"/>
    <lineage>
        <taxon>Bacteria</taxon>
        <taxon>Bacillati</taxon>
        <taxon>Bacillota</taxon>
        <taxon>Bacilli</taxon>
        <taxon>Bacillales</taxon>
        <taxon>Bacillaceae</taxon>
        <taxon>Mesobacillus</taxon>
    </lineage>
</organism>
<dbReference type="NCBIfam" id="TIGR01174">
    <property type="entry name" value="ftsA"/>
    <property type="match status" value="1"/>
</dbReference>
<dbReference type="Gene3D" id="3.30.420.40">
    <property type="match status" value="2"/>
</dbReference>
<keyword evidence="10" id="KW-1185">Reference proteome</keyword>
<evidence type="ECO:0000256" key="1">
    <source>
        <dbReference type="ARBA" id="ARBA00022475"/>
    </source>
</evidence>
<dbReference type="PANTHER" id="PTHR32432:SF4">
    <property type="entry name" value="CELL DIVISION PROTEIN FTSA"/>
    <property type="match status" value="1"/>
</dbReference>
<evidence type="ECO:0000256" key="7">
    <source>
        <dbReference type="SAM" id="MobiDB-lite"/>
    </source>
</evidence>
<evidence type="ECO:0000256" key="5">
    <source>
        <dbReference type="HAMAP-Rule" id="MF_02033"/>
    </source>
</evidence>
<keyword evidence="2 5" id="KW-0132">Cell division</keyword>
<keyword evidence="3 5" id="KW-0472">Membrane</keyword>
<dbReference type="InterPro" id="IPR003494">
    <property type="entry name" value="SHS2_FtsA"/>
</dbReference>
<dbReference type="PANTHER" id="PTHR32432">
    <property type="entry name" value="CELL DIVISION PROTEIN FTSA-RELATED"/>
    <property type="match status" value="1"/>
</dbReference>
<dbReference type="HAMAP" id="MF_02033">
    <property type="entry name" value="FtsA"/>
    <property type="match status" value="1"/>
</dbReference>
<comment type="subcellular location">
    <subcellularLocation>
        <location evidence="5">Cell membrane</location>
        <topology evidence="5">Peripheral membrane protein</topology>
        <orientation evidence="5">Cytoplasmic side</orientation>
    </subcellularLocation>
    <text evidence="5">Localizes to the Z ring in an FtsZ-dependent manner. Targeted to the membrane through a conserved C-terminal amphipathic helix.</text>
</comment>
<evidence type="ECO:0000256" key="6">
    <source>
        <dbReference type="PIRNR" id="PIRNR003101"/>
    </source>
</evidence>
<evidence type="ECO:0000313" key="10">
    <source>
        <dbReference type="Proteomes" id="UP000265816"/>
    </source>
</evidence>
<dbReference type="InterPro" id="IPR020823">
    <property type="entry name" value="Cell_div_FtsA"/>
</dbReference>
<comment type="caution">
    <text evidence="9">The sequence shown here is derived from an EMBL/GenBank/DDBJ whole genome shotgun (WGS) entry which is preliminary data.</text>
</comment>
<accession>A0A398BCS9</accession>
<feature type="region of interest" description="Disordered" evidence="7">
    <location>
        <begin position="386"/>
        <end position="418"/>
    </location>
</feature>
<evidence type="ECO:0000256" key="3">
    <source>
        <dbReference type="ARBA" id="ARBA00023136"/>
    </source>
</evidence>
<reference evidence="9 10" key="1">
    <citation type="submission" date="2018-08" db="EMBL/GenBank/DDBJ databases">
        <title>Bacillus jemisoniae sp. nov., Bacillus chryseoplanitiae sp. nov., Bacillus resnikiae sp. nov., and Bacillus frankliniae sp. nov., isolated from Viking spacecraft and associated surfaces.</title>
        <authorList>
            <person name="Seuylemezian A."/>
            <person name="Vaishampayan P."/>
        </authorList>
    </citation>
    <scope>NUCLEOTIDE SEQUENCE [LARGE SCALE GENOMIC DNA]</scope>
    <source>
        <strain evidence="9 10">JJ-247</strain>
    </source>
</reference>
<gene>
    <name evidence="5 9" type="primary">ftsA</name>
    <name evidence="9" type="ORF">D1970_03510</name>
</gene>
<evidence type="ECO:0000256" key="4">
    <source>
        <dbReference type="ARBA" id="ARBA00023306"/>
    </source>
</evidence>
<evidence type="ECO:0000259" key="8">
    <source>
        <dbReference type="SMART" id="SM00842"/>
    </source>
</evidence>
<proteinExistence type="inferred from homology"/>
<comment type="similarity">
    <text evidence="5 6">Belongs to the FtsA/MreB family.</text>
</comment>
<dbReference type="RefSeq" id="WP_119111486.1">
    <property type="nucleotide sequence ID" value="NZ_CBCSEO010000001.1"/>
</dbReference>
<dbReference type="Gene3D" id="3.30.1490.110">
    <property type="match status" value="1"/>
</dbReference>